<protein>
    <submittedName>
        <fullName evidence="1">Uncharacterized protein</fullName>
    </submittedName>
</protein>
<name>A0A9J5WA60_SOLCO</name>
<comment type="caution">
    <text evidence="1">The sequence shown here is derived from an EMBL/GenBank/DDBJ whole genome shotgun (WGS) entry which is preliminary data.</text>
</comment>
<reference evidence="1 2" key="1">
    <citation type="submission" date="2020-09" db="EMBL/GenBank/DDBJ databases">
        <title>De no assembly of potato wild relative species, Solanum commersonii.</title>
        <authorList>
            <person name="Cho K."/>
        </authorList>
    </citation>
    <scope>NUCLEOTIDE SEQUENCE [LARGE SCALE GENOMIC DNA]</scope>
    <source>
        <strain evidence="1">LZ3.2</strain>
        <tissue evidence="1">Leaf</tissue>
    </source>
</reference>
<organism evidence="1 2">
    <name type="scientific">Solanum commersonii</name>
    <name type="common">Commerson's wild potato</name>
    <name type="synonym">Commerson's nightshade</name>
    <dbReference type="NCBI Taxonomy" id="4109"/>
    <lineage>
        <taxon>Eukaryota</taxon>
        <taxon>Viridiplantae</taxon>
        <taxon>Streptophyta</taxon>
        <taxon>Embryophyta</taxon>
        <taxon>Tracheophyta</taxon>
        <taxon>Spermatophyta</taxon>
        <taxon>Magnoliopsida</taxon>
        <taxon>eudicotyledons</taxon>
        <taxon>Gunneridae</taxon>
        <taxon>Pentapetalae</taxon>
        <taxon>asterids</taxon>
        <taxon>lamiids</taxon>
        <taxon>Solanales</taxon>
        <taxon>Solanaceae</taxon>
        <taxon>Solanoideae</taxon>
        <taxon>Solaneae</taxon>
        <taxon>Solanum</taxon>
    </lineage>
</organism>
<keyword evidence="2" id="KW-1185">Reference proteome</keyword>
<gene>
    <name evidence="1" type="ORF">H5410_061914</name>
</gene>
<dbReference type="AlphaFoldDB" id="A0A9J5WA60"/>
<evidence type="ECO:0000313" key="2">
    <source>
        <dbReference type="Proteomes" id="UP000824120"/>
    </source>
</evidence>
<dbReference type="EMBL" id="JACXVP010000012">
    <property type="protein sequence ID" value="KAG5572148.1"/>
    <property type="molecule type" value="Genomic_DNA"/>
</dbReference>
<sequence length="125" mass="14447">MQGEASFECQHIHIDEVVNLLIVWRHLETVRKGKALEPMLNFYNSCLRPYFGKLLDCESMTLDIIEHPYLCGVYYNNDLKLARFRMPLGRRTFSDVGWTVSSLYPVKVRGLAYSLLDTSSAIWGI</sequence>
<evidence type="ECO:0000313" key="1">
    <source>
        <dbReference type="EMBL" id="KAG5572148.1"/>
    </source>
</evidence>
<accession>A0A9J5WA60</accession>
<proteinExistence type="predicted"/>
<dbReference type="Proteomes" id="UP000824120">
    <property type="component" value="Chromosome 12"/>
</dbReference>